<dbReference type="PANTHER" id="PTHR30349">
    <property type="entry name" value="PHAGE INTEGRASE-RELATED"/>
    <property type="match status" value="1"/>
</dbReference>
<dbReference type="InterPro" id="IPR044068">
    <property type="entry name" value="CB"/>
</dbReference>
<comment type="caution">
    <text evidence="6">The sequence shown here is derived from an EMBL/GenBank/DDBJ whole genome shotgun (WGS) entry which is preliminary data.</text>
</comment>
<dbReference type="PANTHER" id="PTHR30349:SF91">
    <property type="entry name" value="INTA PROTEIN"/>
    <property type="match status" value="1"/>
</dbReference>
<dbReference type="InterPro" id="IPR002104">
    <property type="entry name" value="Integrase_catalytic"/>
</dbReference>
<dbReference type="Gene3D" id="1.10.150.130">
    <property type="match status" value="1"/>
</dbReference>
<dbReference type="Pfam" id="PF00589">
    <property type="entry name" value="Phage_integrase"/>
    <property type="match status" value="1"/>
</dbReference>
<gene>
    <name evidence="6" type="ORF">L2K70_04930</name>
</gene>
<protein>
    <submittedName>
        <fullName evidence="6">Site-specific integrase</fullName>
    </submittedName>
</protein>
<evidence type="ECO:0000259" key="5">
    <source>
        <dbReference type="PROSITE" id="PS51900"/>
    </source>
</evidence>
<keyword evidence="2" id="KW-0233">DNA recombination</keyword>
<dbReference type="RefSeq" id="WP_236399860.1">
    <property type="nucleotide sequence ID" value="NZ_JAKJHZ010000005.1"/>
</dbReference>
<dbReference type="InterPro" id="IPR050090">
    <property type="entry name" value="Tyrosine_recombinase_XerCD"/>
</dbReference>
<evidence type="ECO:0000256" key="1">
    <source>
        <dbReference type="ARBA" id="ARBA00023125"/>
    </source>
</evidence>
<feature type="domain" description="Tyr recombinase" evidence="4">
    <location>
        <begin position="208"/>
        <end position="406"/>
    </location>
</feature>
<evidence type="ECO:0000313" key="6">
    <source>
        <dbReference type="EMBL" id="MCF6376940.1"/>
    </source>
</evidence>
<dbReference type="InterPro" id="IPR013762">
    <property type="entry name" value="Integrase-like_cat_sf"/>
</dbReference>
<dbReference type="Gene3D" id="1.10.443.10">
    <property type="entry name" value="Intergrase catalytic core"/>
    <property type="match status" value="1"/>
</dbReference>
<dbReference type="Proteomes" id="UP001201161">
    <property type="component" value="Unassembled WGS sequence"/>
</dbReference>
<dbReference type="SUPFAM" id="SSF56349">
    <property type="entry name" value="DNA breaking-rejoining enzymes"/>
    <property type="match status" value="1"/>
</dbReference>
<accession>A0ABS9H9P8</accession>
<dbReference type="PROSITE" id="PS51898">
    <property type="entry name" value="TYR_RECOMBINASE"/>
    <property type="match status" value="1"/>
</dbReference>
<keyword evidence="7" id="KW-1185">Reference proteome</keyword>
<keyword evidence="1 3" id="KW-0238">DNA-binding</keyword>
<evidence type="ECO:0000259" key="4">
    <source>
        <dbReference type="PROSITE" id="PS51898"/>
    </source>
</evidence>
<dbReference type="PROSITE" id="PS51900">
    <property type="entry name" value="CB"/>
    <property type="match status" value="1"/>
</dbReference>
<evidence type="ECO:0000313" key="7">
    <source>
        <dbReference type="Proteomes" id="UP001201161"/>
    </source>
</evidence>
<evidence type="ECO:0000256" key="2">
    <source>
        <dbReference type="ARBA" id="ARBA00023172"/>
    </source>
</evidence>
<reference evidence="6 7" key="1">
    <citation type="submission" date="2022-01" db="EMBL/GenBank/DDBJ databases">
        <title>Nocardioides sp. nov., an actinomycete isolated from mining soil.</title>
        <authorList>
            <person name="Liu L."/>
        </authorList>
    </citation>
    <scope>NUCLEOTIDE SEQUENCE [LARGE SCALE GENOMIC DNA]</scope>
    <source>
        <strain evidence="6 7">KLBMP 9356</strain>
    </source>
</reference>
<dbReference type="CDD" id="cd01189">
    <property type="entry name" value="INT_ICEBs1_C_like"/>
    <property type="match status" value="1"/>
</dbReference>
<dbReference type="InterPro" id="IPR010998">
    <property type="entry name" value="Integrase_recombinase_N"/>
</dbReference>
<evidence type="ECO:0000256" key="3">
    <source>
        <dbReference type="PROSITE-ProRule" id="PRU01248"/>
    </source>
</evidence>
<organism evidence="6 7">
    <name type="scientific">Nocardioides potassii</name>
    <dbReference type="NCBI Taxonomy" id="2911371"/>
    <lineage>
        <taxon>Bacteria</taxon>
        <taxon>Bacillati</taxon>
        <taxon>Actinomycetota</taxon>
        <taxon>Actinomycetes</taxon>
        <taxon>Propionibacteriales</taxon>
        <taxon>Nocardioidaceae</taxon>
        <taxon>Nocardioides</taxon>
    </lineage>
</organism>
<sequence length="413" mass="45831">MTKKRTDGDGSVYQVHEKACARPLGPRGKSACKCRWRGAVITGYKRATNGRTVPVRRTVSAATENACAVKVRELRESIAAQTVPVGKSPTLEQWLNHCHSTLLPRQKKKPRESTMLKYRQCFDQYLIPTMGHLRLDAITAEDIEGVWSLLLEEGNPTLGEKRRPLSPSTIHWAHTILSRMLRLAMQKQRLTVNPAGPDSMDAPAKDDKEVQPLATEDAQKVLAAAEGKRHEARWSVALALGLRQGEALALRWSDVDLDAGTIRVRQTVYRLPGKGLVFGPPKTERSKRDMGLPDQLLASLKEHRKAYAEERLRAGDKWQDHDLLFPTRIGTPLDPRDDRAQWHALLVEAGVEPIKLHAARHTAATLMLLQGIDPRVVMDILGWSQISTASNYQHAVSEAKQAAAAKVGGALWG</sequence>
<name>A0ABS9H9P8_9ACTN</name>
<dbReference type="InterPro" id="IPR011010">
    <property type="entry name" value="DNA_brk_join_enz"/>
</dbReference>
<feature type="domain" description="Core-binding (CB)" evidence="5">
    <location>
        <begin position="89"/>
        <end position="185"/>
    </location>
</feature>
<dbReference type="EMBL" id="JAKJHZ010000005">
    <property type="protein sequence ID" value="MCF6376940.1"/>
    <property type="molecule type" value="Genomic_DNA"/>
</dbReference>
<proteinExistence type="predicted"/>